<feature type="domain" description="Bacterial Ig" evidence="2">
    <location>
        <begin position="442"/>
        <end position="510"/>
    </location>
</feature>
<dbReference type="RefSeq" id="WP_184595508.1">
    <property type="nucleotide sequence ID" value="NZ_JACHLI010000031.1"/>
</dbReference>
<evidence type="ECO:0000256" key="1">
    <source>
        <dbReference type="SAM" id="MobiDB-lite"/>
    </source>
</evidence>
<dbReference type="InterPro" id="IPR041498">
    <property type="entry name" value="Big_6"/>
</dbReference>
<feature type="domain" description="Bacterial Ig" evidence="2">
    <location>
        <begin position="842"/>
        <end position="921"/>
    </location>
</feature>
<feature type="compositionally biased region" description="Polar residues" evidence="1">
    <location>
        <begin position="1405"/>
        <end position="1415"/>
    </location>
</feature>
<gene>
    <name evidence="4" type="ORF">HNP46_005640</name>
</gene>
<feature type="compositionally biased region" description="Gly residues" evidence="1">
    <location>
        <begin position="161"/>
        <end position="171"/>
    </location>
</feature>
<feature type="compositionally biased region" description="Polar residues" evidence="1">
    <location>
        <begin position="230"/>
        <end position="245"/>
    </location>
</feature>
<feature type="domain" description="Bacterial Ig" evidence="2">
    <location>
        <begin position="2809"/>
        <end position="2886"/>
    </location>
</feature>
<feature type="domain" description="Bacterial Ig" evidence="2">
    <location>
        <begin position="514"/>
        <end position="592"/>
    </location>
</feature>
<accession>A0A7W7KR62</accession>
<feature type="domain" description="Bacterial Ig" evidence="2">
    <location>
        <begin position="1417"/>
        <end position="1495"/>
    </location>
</feature>
<dbReference type="EMBL" id="JACHLI010000031">
    <property type="protein sequence ID" value="MBB4866733.1"/>
    <property type="molecule type" value="Genomic_DNA"/>
</dbReference>
<feature type="domain" description="Bacterial Ig" evidence="2">
    <location>
        <begin position="262"/>
        <end position="345"/>
    </location>
</feature>
<proteinExistence type="predicted"/>
<sequence length="4359" mass="422053">MAIQAKVVASEVQVATGTQQTVNGSIVLNQASNVALNVTSDAVASYQQVGADLLVQLKDGETVRIANFFAEGQPPSQLYLVDENGDLVVTELDQVAADGLLVPTYAQAPIDAGFESLTGAEAAAGVGAAGAAGGIAGLGVAGTILAGAAVIAGGAAIASSGGGGGGGGGGSSNPPPDPASGVTISPDGTSISGQAKPGSTVEVDVNGDGKPDYSAPVDGNGHFQIPLNPPLSNGENATVTVRNPNGGSSSSGVSVTAPDTSAPGAPSDVTLSDNGHTISGSAEPGSTVKVDTNGDGIADATGVAGSDGHFQISLPTPVNDGQSVSVTATDAAGNTSAATVISAPDTSPPAAAQDLAISANGETLSGVAEAGSSLSIDLNNDGVPDLTVQVGPDGHFSITLNSPLPAGQIVSIIVRDAAGNASQIAYVNAPNANLPAPVIDPSNGHLLQGTGTLGTTVYLSNAQGTLIGVAVVGGDGRWSVTPFTPLPDGTVVTAVARGPQGVSGPTSITVDGVAPPAPTVELSNGHSLSGTAEANAKVIITDGNGNPIGQATADGSGHWSFAPSSPLANGTVVKVVAQDAAGNTSAPVQTTVDAVAPNAPTVNPSNGEVFSGNAEPNSTVRLLDGNGHLIGEATANGSGQWSFTPTTPLPNGTQMNVIAMDAAGNVSLPTPVTVDSSIVAAPLIDPSNGTLIQGTAGANLTIILQDANGNPIGQTTSDGSGHWSFTPASPLPNGTVVKAIAENAAGGQSQPAQITVDSVAPPAPTVDASNGHQLIGTAEANAKVIITDGNGNPIGEVNADGNGHWSFTPGAPLPDGTVVKVVAQDAAGNTSQPAQTTVDAQAPAAPTIDASNGSVLNGTAEPGSTVTLTNGAGQPIGQVTADPNTGHWTYTPSSPLPNGSVVNATATDAAGNTSGAATTTVDASVVAPPVIDPSNGSVVSGTAGANLTIRVLDASGNLIGVTHSDGSGHWSFTLGAPLANGTVVKATAVNGSGTESQAAQVTVDAIAPDAPTVAASNGQVLSGTAEANAKVIITNGAGVAIGQTTADGSGHWSFTPSAALANGTIVKVVAQDAAGNTSGAAQTTVDAQAPGTPTINPSNGELFSGSAEAGATVLLLNAAGQVIGQTTANGSGQWQFSFSSPLPNGTVVKVTATDAVGNVSQPAQVTVDSGVVAQPVLDPSNGSVISGTAGAGVTVTLTDGNGNPIGQVTADGSGHWSFTPGVPLANGTVINAVATSGSAQSATVTTTVDAVAPPAPVVNLSNGSAVSGTAEAGAKVILTDGNGNPLGTVTTDGSGHWSFTPATALPNGTVVNAVSQDAAGNTSGPASVIVDSAAPAAPVLNASNGVTFTGTAEAGATVILKDASGNVIGQVTADAVTGQWSFTPATPLANGTPVSAVAVDATGNQSGPASTTVDNQAPAAPTIDASNGSVLEGSAEANARVTLTDGAGNPIGQVTADGSGHWSFTPASPLDNGTQVRATATDAAGNTSQPAQTVVDSQPPGMADPDPSNGDQVSGTAEPGSTVMIFDAQGDWLGDAAVGSNGVWTFTFAQRLPSGFVLHFVVRDAAGNTGAESTTTVDNSLTAPPNPTPSNGETISGTAAPNHEIIVSDSNGNVIGQTTADGDGHWTVTPDSPLPDGTQYQVVAVDPSNGQQSVPVNGTVDAVAPPPPSVNGSTGASLSGSAEAGSTVNLTDGNGNPIGQTTANGSGQWTYTPAAPLPDGTVVNVTATDAAGNTSPIASTTVDSVPPPTPVIDPSNGQLFTGTAEVGATVILRDAGGNVIGQVTADGSGHWSFAPQPALPNGTQISAQAVDAAGNSSITAAVTVDAQPPAAPVVTPSSGTELGGTAEPNAQVVVISANGQVIAEVPVGANGTWSYTPSSPLPDGTTLSIVAVDSAGNRSGTTTVTVDSTPPADPVVNPSNGTSISGTAEPGSTVTVTDGNGNPVGQTTADGSGHWSITPATPLPNGTGVTVVATDAAGNPSNGTSTIVDSTAPTAPVAAPSNGAVITGTGEEGSTLVFTDAAGNSLGQLVVGAGGNWTFTPNQALADGTVVTIVARDAAGNQAAPVQLTVDAAAPTTPTLDPSNGTVLGGTGEIGSTVIVSVGGSEVARVVVDQNGHWSYTPGAPLANGSAISVQATDAAGNTTPVVNGSVDSLAPPAPQIDPSAGSTFSGTGEAGATVILSGPGGEIGRAVVNADGHWTFTSASPIANGASVTAVAQDAAGNTSGSASVVIDSTPPITPTIDPSNGIELHGTAEIGSTITLVYANNVLIGQATTDGSGNWTFVPNPPLADGTRIDVVAQDAAGNASPVASIVIDAVAPPAPVVAPSNGSALSGTAEAGSTVIVSLGGVELGRVQADTNGSWTLTPSPQPGNGDQLQVVAEDAAGNVSVATPVTIDALPPPAPSISVSNGEVLTGTAEAGSTVLLSDGNGNPIGQATADGNGHWSFTPGSVLGNGSEVVAVARDAAGNVSTPAVTVIDSTLPSAPIIDPSNGTLISGTAEANALVRILDSNGATLFETNADASGHWAWLPTIPLANGTQISAVVVEGALVSGETSITVDAVAPNAPTIEPSNGQVLSGSAEASSTLILTDGSGNPIGQVSVDASGHWSFTPATALANGTVVNAVAVDAAGNASASATAVVDAVAPANPQINASNGNVVTGTAEGGATVILTDGNGNLIGKVVADASTGQWSFTANPPLLGGTTVNAVAQDAAGNTSGPASTLVDTTAPTTPTILPSNGAVLSGTGEIGSSIVLTDGNGNPIGQVTVDGNGKWSFTPAAPLANGTQVNAMSVDAAGNQSSSVNTLVDNSAPANPTINLSNGTLLTGSAEAGSLVLLSDGNGNAIGQVRADSNGAWSLAVSPALANGTVVNAVAKDAAGNTSGSVSTTIDSVAPPPPTIAASNGTELHGTAENNATVLLTDSNGNVIGQTTANGSGAWSFTPTSPLANGTVVNAVARDATGNTSGAVNTTIDNVAPNPPTINPSNGTVLAGTAEANATVILTDGNGNPIGQVTADSAGRWSFTPGSQLANGTLVNAVARDAAGNSSGAASTTVDSVAPPQPTINPTNGAHLLGTAEAGSTVILTDGNGNAIGQVTADGTGHWTFNPATALANGTTVNVVARDAAGNTSLSASTVVDSVAPPTPTIQPSNGTALAGTGEINATIILRDGNGNLIGTAQVDGTGHWQFAPSPALANGTTVNAVAQDAAGNTSGPASTVVDALAPNPPVVDPCNGSIISGTAEANASITLKVGSVVIAAITADASGHWSFTPGTALGDGVQVSVTAADAAGNVSGVTNVVVDAIAPLVPTLMASDGAVFAGTAEANSTIILRVGATVLAEVKVDANGNWQYVPSVAVADGLQVSVSARDAAGNVGPSVSVVVDSELPAIPVITPSNGTVISGTAEANATILITNSLGAPIGQVVAGVDGSWSFTPGTPLANGTVLNVVARDGSGNLSAAAVMVIDSVAPTVPVVTPSNGSALAGTAEAGASVILSVAGVPIATVTADASGHWSYTPGTALLNGVVVSVVARDAAGNTSVAASVTVDRIPPNTPIVAASNGVTFSGTAEANSTVIISGANGALLGQVTAGANGAWTFTPTTPIANGVVVSVVAKDAAGNVSVVAATTTVDAVAPPLPVINPSNGTLLAGTAEAGATVILSVGGTVIGQVTANALGQWSFTPGSALANNTQVSVVARDAVGNTSVAASVTVDAVAPTAPVVSPSNGSVLSGTAEIGSTVILKVGGAIIAQVTADATGHWSFAPGTALANNTQVSVTAKDAAGNVSVATTVSVDSVAPVAPSGLSVNASGTVLTGIAEANSTVKVIINGDSANPITVQANGSGNFTVNLSPALTAGQLLTVNASDAAGNVGTAIQIQAPDLTRPVLTIAEAADGYINKAELADGIQVRVGLTAGARAGQTLTLTYNGPGGYTYSQGHVLTAAEILAGVALITVLPTAGVGVIPQGAATITADVNGGLTAVPAGFTLDTIAPANPVLSLVGNLLTIAAEPSSTLLVDAKLLGLVSHTEVSANNAGLASLDLLSGLATTMSWDQLLDASVTVGARDAAGNVGNLVGINLENVLTQNTVTIGNLGLAVGLLPPVLGLSGTAIAGGSLGVEIITPLLNVALHPIVDSTGHFTINLLAPDLLAQLGLSVTQLLNLGSQLSINLIAYDAAGHASATYGISLTGSGLSLALGEISVTGTAGADVLMGTSGTEHFYGNAGADLFLHVGTGDIVQAGDGNDTIQLQSTTFKSVDGGAGFDTVILDSGINLTYGSLFTGTMTNIERISLGKGDAAPSSLTLTAAQVDAVTDANNVLQITGDTNDTLTVKGAVDTGVNQLHGGVSYDVYTFGNTTLLVEENTVHVVVS</sequence>
<feature type="domain" description="Bacterial Ig" evidence="2">
    <location>
        <begin position="1589"/>
        <end position="1660"/>
    </location>
</feature>
<dbReference type="Pfam" id="PF22783">
    <property type="entry name" value="BapA_N"/>
    <property type="match status" value="1"/>
</dbReference>
<feature type="domain" description="Bacterial Ig" evidence="2">
    <location>
        <begin position="3137"/>
        <end position="3215"/>
    </location>
</feature>
<feature type="domain" description="Bacterial Ig" evidence="2">
    <location>
        <begin position="760"/>
        <end position="838"/>
    </location>
</feature>
<organism evidence="4 5">
    <name type="scientific">Pseudomonas nitroreducens</name>
    <dbReference type="NCBI Taxonomy" id="46680"/>
    <lineage>
        <taxon>Bacteria</taxon>
        <taxon>Pseudomonadati</taxon>
        <taxon>Pseudomonadota</taxon>
        <taxon>Gammaproteobacteria</taxon>
        <taxon>Pseudomonadales</taxon>
        <taxon>Pseudomonadaceae</taxon>
        <taxon>Pseudomonas</taxon>
    </lineage>
</organism>
<feature type="domain" description="Bacterial Ig" evidence="2">
    <location>
        <begin position="3463"/>
        <end position="3540"/>
    </location>
</feature>
<evidence type="ECO:0000259" key="3">
    <source>
        <dbReference type="Pfam" id="PF22783"/>
    </source>
</evidence>
<dbReference type="SUPFAM" id="SSF69318">
    <property type="entry name" value="Integrin alpha N-terminal domain"/>
    <property type="match status" value="1"/>
</dbReference>
<reference evidence="4 5" key="1">
    <citation type="submission" date="2020-08" db="EMBL/GenBank/DDBJ databases">
        <title>Functional genomics of gut bacteria from endangered species of beetles.</title>
        <authorList>
            <person name="Carlos-Shanley C."/>
        </authorList>
    </citation>
    <scope>NUCLEOTIDE SEQUENCE [LARGE SCALE GENOMIC DNA]</scope>
    <source>
        <strain evidence="4 5">S00179</strain>
    </source>
</reference>
<feature type="domain" description="Bacterial Ig" evidence="2">
    <location>
        <begin position="3055"/>
        <end position="3133"/>
    </location>
</feature>
<feature type="region of interest" description="Disordered" evidence="1">
    <location>
        <begin position="1666"/>
        <end position="1695"/>
    </location>
</feature>
<feature type="domain" description="Bacterial Ig" evidence="2">
    <location>
        <begin position="3708"/>
        <end position="3785"/>
    </location>
</feature>
<feature type="region of interest" description="Disordered" evidence="1">
    <location>
        <begin position="161"/>
        <end position="287"/>
    </location>
</feature>
<feature type="domain" description="Bacterial Ig" evidence="2">
    <location>
        <begin position="3300"/>
        <end position="3377"/>
    </location>
</feature>
<feature type="region of interest" description="Disordered" evidence="1">
    <location>
        <begin position="1405"/>
        <end position="1427"/>
    </location>
</feature>
<dbReference type="GO" id="GO:0005975">
    <property type="term" value="P:carbohydrate metabolic process"/>
    <property type="evidence" value="ECO:0007669"/>
    <property type="project" value="TreeGrafter"/>
</dbReference>
<feature type="domain" description="Bacterial Ig" evidence="2">
    <location>
        <begin position="596"/>
        <end position="674"/>
    </location>
</feature>
<dbReference type="NCBIfam" id="NF033510">
    <property type="entry name" value="Ca_tandemer"/>
    <property type="match status" value="40"/>
</dbReference>
<feature type="domain" description="Bacterial Ig" evidence="2">
    <location>
        <begin position="1508"/>
        <end position="1578"/>
    </location>
</feature>
<feature type="domain" description="Bacterial Ig" evidence="2">
    <location>
        <begin position="2644"/>
        <end position="2722"/>
    </location>
</feature>
<feature type="domain" description="Bacterial Ig" evidence="2">
    <location>
        <begin position="2891"/>
        <end position="2969"/>
    </location>
</feature>
<feature type="domain" description="Bacterial Ig" evidence="2">
    <location>
        <begin position="1992"/>
        <end position="2070"/>
    </location>
</feature>
<dbReference type="SUPFAM" id="SSF51120">
    <property type="entry name" value="beta-Roll"/>
    <property type="match status" value="1"/>
</dbReference>
<feature type="domain" description="Bacterial Ig" evidence="2">
    <location>
        <begin position="1918"/>
        <end position="1987"/>
    </location>
</feature>
<feature type="domain" description="Bacterial Ig" evidence="2">
    <location>
        <begin position="2973"/>
        <end position="3051"/>
    </location>
</feature>
<evidence type="ECO:0000313" key="4">
    <source>
        <dbReference type="EMBL" id="MBB4866733.1"/>
    </source>
</evidence>
<evidence type="ECO:0000259" key="2">
    <source>
        <dbReference type="Pfam" id="PF17936"/>
    </source>
</evidence>
<feature type="compositionally biased region" description="Low complexity" evidence="1">
    <location>
        <begin position="246"/>
        <end position="255"/>
    </location>
</feature>
<feature type="compositionally biased region" description="Polar residues" evidence="1">
    <location>
        <begin position="182"/>
        <end position="193"/>
    </location>
</feature>
<feature type="domain" description="Bacterial Ig" evidence="2">
    <location>
        <begin position="1007"/>
        <end position="1085"/>
    </location>
</feature>
<evidence type="ECO:0000313" key="5">
    <source>
        <dbReference type="Proteomes" id="UP000566995"/>
    </source>
</evidence>
<comment type="caution">
    <text evidence="4">The sequence shown here is derived from an EMBL/GenBank/DDBJ whole genome shotgun (WGS) entry which is preliminary data.</text>
</comment>
<feature type="domain" description="Bacterial Ig" evidence="2">
    <location>
        <begin position="349"/>
        <end position="430"/>
    </location>
</feature>
<feature type="compositionally biased region" description="Polar residues" evidence="1">
    <location>
        <begin position="1471"/>
        <end position="1496"/>
    </location>
</feature>
<dbReference type="InterPro" id="IPR013783">
    <property type="entry name" value="Ig-like_fold"/>
</dbReference>
<feature type="region of interest" description="Disordered" evidence="1">
    <location>
        <begin position="1570"/>
        <end position="1592"/>
    </location>
</feature>
<feature type="region of interest" description="Disordered" evidence="1">
    <location>
        <begin position="1444"/>
        <end position="1518"/>
    </location>
</feature>
<feature type="domain" description="Bacterial Ig" evidence="2">
    <location>
        <begin position="687"/>
        <end position="756"/>
    </location>
</feature>
<feature type="domain" description="Bacterial Ig" evidence="2">
    <location>
        <begin position="2155"/>
        <end position="2231"/>
    </location>
</feature>
<feature type="domain" description="Bacterial Ig" evidence="2">
    <location>
        <begin position="3635"/>
        <end position="3704"/>
    </location>
</feature>
<protein>
    <recommendedName>
        <fullName evidence="6">BapA prefix-like domain-containing protein</fullName>
    </recommendedName>
</protein>
<feature type="domain" description="Bacterial Ig" evidence="2">
    <location>
        <begin position="2400"/>
        <end position="2475"/>
    </location>
</feature>
<name>A0A7W7KR62_PSENT</name>
<feature type="domain" description="Bacterial Ig" evidence="2">
    <location>
        <begin position="1180"/>
        <end position="1247"/>
    </location>
</feature>
<dbReference type="NCBIfam" id="NF033677">
    <property type="entry name" value="biofilm_BapA_N"/>
    <property type="match status" value="1"/>
</dbReference>
<feature type="compositionally biased region" description="Polar residues" evidence="1">
    <location>
        <begin position="881"/>
        <end position="902"/>
    </location>
</feature>
<feature type="compositionally biased region" description="Polar residues" evidence="1">
    <location>
        <begin position="849"/>
        <end position="872"/>
    </location>
</feature>
<feature type="domain" description="Bacterial Ig" evidence="2">
    <location>
        <begin position="934"/>
        <end position="1003"/>
    </location>
</feature>
<feature type="domain" description="Bacterial Ig" evidence="2">
    <location>
        <begin position="1664"/>
        <end position="1742"/>
    </location>
</feature>
<feature type="domain" description="Bacterial Ig" evidence="2">
    <location>
        <begin position="2490"/>
        <end position="2557"/>
    </location>
</feature>
<feature type="domain" description="Bacterial Ig" evidence="2">
    <location>
        <begin position="2245"/>
        <end position="2313"/>
    </location>
</feature>
<feature type="domain" description="Bacterial Ig" evidence="2">
    <location>
        <begin position="1089"/>
        <end position="1167"/>
    </location>
</feature>
<feature type="domain" description="Bacterial Ig" evidence="2">
    <location>
        <begin position="3219"/>
        <end position="3296"/>
    </location>
</feature>
<dbReference type="InterPro" id="IPR011049">
    <property type="entry name" value="Serralysin-like_metalloprot_C"/>
</dbReference>
<feature type="compositionally biased region" description="Low complexity" evidence="1">
    <location>
        <begin position="1672"/>
        <end position="1686"/>
    </location>
</feature>
<dbReference type="Gene3D" id="2.60.40.10">
    <property type="entry name" value="Immunoglobulins"/>
    <property type="match status" value="45"/>
</dbReference>
<dbReference type="InterPro" id="IPR048051">
    <property type="entry name" value="BapA-like_prefix-like"/>
</dbReference>
<feature type="compositionally biased region" description="Polar residues" evidence="1">
    <location>
        <begin position="1917"/>
        <end position="1950"/>
    </location>
</feature>
<dbReference type="PANTHER" id="PTHR22901:SF0">
    <property type="entry name" value="SIALATE O-ACETYLESTERASE"/>
    <property type="match status" value="1"/>
</dbReference>
<feature type="domain" description="Bacterial Ig" evidence="2">
    <location>
        <begin position="1334"/>
        <end position="1414"/>
    </location>
</feature>
<feature type="domain" description="Bacterial Ig" evidence="2">
    <location>
        <begin position="2074"/>
        <end position="2146"/>
    </location>
</feature>
<dbReference type="InterPro" id="IPR039329">
    <property type="entry name" value="SIAE"/>
</dbReference>
<evidence type="ECO:0008006" key="6">
    <source>
        <dbReference type="Google" id="ProtNLM"/>
    </source>
</evidence>
<feature type="domain" description="Bacterial Ig" evidence="2">
    <location>
        <begin position="2727"/>
        <end position="2805"/>
    </location>
</feature>
<dbReference type="Proteomes" id="UP000566995">
    <property type="component" value="Unassembled WGS sequence"/>
</dbReference>
<feature type="compositionally biased region" description="Polar residues" evidence="1">
    <location>
        <begin position="269"/>
        <end position="280"/>
    </location>
</feature>
<feature type="region of interest" description="Disordered" evidence="1">
    <location>
        <begin position="849"/>
        <end position="906"/>
    </location>
</feature>
<dbReference type="GO" id="GO:0001681">
    <property type="term" value="F:sialate O-acetylesterase activity"/>
    <property type="evidence" value="ECO:0007669"/>
    <property type="project" value="InterPro"/>
</dbReference>
<feature type="domain" description="Bacterial Ig" evidence="2">
    <location>
        <begin position="3789"/>
        <end position="3872"/>
    </location>
</feature>
<feature type="domain" description="Biofilm-associated protein BapA-like prefix-like" evidence="3">
    <location>
        <begin position="17"/>
        <end position="94"/>
    </location>
</feature>
<feature type="domain" description="Bacterial Ig" evidence="2">
    <location>
        <begin position="3550"/>
        <end position="3624"/>
    </location>
</feature>
<feature type="domain" description="Bacterial Ig" evidence="2">
    <location>
        <begin position="2562"/>
        <end position="2640"/>
    </location>
</feature>
<dbReference type="PANTHER" id="PTHR22901">
    <property type="entry name" value="SIALATE O-ACETYLESTERASE"/>
    <property type="match status" value="1"/>
</dbReference>
<feature type="domain" description="Bacterial Ig" evidence="2">
    <location>
        <begin position="1829"/>
        <end position="1906"/>
    </location>
</feature>
<dbReference type="Pfam" id="PF17936">
    <property type="entry name" value="Big_6"/>
    <property type="match status" value="45"/>
</dbReference>
<dbReference type="InterPro" id="IPR028994">
    <property type="entry name" value="Integrin_alpha_N"/>
</dbReference>
<feature type="region of interest" description="Disordered" evidence="1">
    <location>
        <begin position="1900"/>
        <end position="1963"/>
    </location>
</feature>
<feature type="domain" description="Bacterial Ig" evidence="2">
    <location>
        <begin position="176"/>
        <end position="259"/>
    </location>
</feature>
<feature type="domain" description="Bacterial Ig" evidence="2">
    <location>
        <begin position="1252"/>
        <end position="1330"/>
    </location>
</feature>
<feature type="domain" description="Bacterial Ig" evidence="2">
    <location>
        <begin position="1755"/>
        <end position="1824"/>
    </location>
</feature>
<feature type="domain" description="Bacterial Ig" evidence="2">
    <location>
        <begin position="3390"/>
        <end position="3458"/>
    </location>
</feature>
<feature type="domain" description="Bacterial Ig" evidence="2">
    <location>
        <begin position="2318"/>
        <end position="2395"/>
    </location>
</feature>